<feature type="region of interest" description="Disordered" evidence="5">
    <location>
        <begin position="394"/>
        <end position="442"/>
    </location>
</feature>
<dbReference type="Proteomes" id="UP000463949">
    <property type="component" value="Chromosome"/>
</dbReference>
<proteinExistence type="predicted"/>
<feature type="domain" description="Translocation and assembly module TamB C-terminal" evidence="7">
    <location>
        <begin position="1002"/>
        <end position="1358"/>
    </location>
</feature>
<evidence type="ECO:0000313" key="8">
    <source>
        <dbReference type="EMBL" id="QHD49888.1"/>
    </source>
</evidence>
<sequence>MAQVDKKASKHRQQLSAKRRLWLALWSLLRLVVVLPLWLFGVVAVVLGVALSPWGTEQLFSQGEQRGFFTYEQQEGALLDRFRLQGFQMAIAGTRVDIGDVALAWSDDCVLSGKLCLAELRIEEADIRLSSGSKTEEPPQEEQGPFSLTLPFPIELRDIALNDVRLTLGDGTSIEWAAFATSIAAEQQQVTIAPTTLESPSIYLPPSPGVQLTQETSTPLSATAIDAAIQADQPVEPNDEASTLALSDRERLSLPEIEMPIDVALESLLVTDVNVSGAFEYSVERLLLEATASGSDVTLSTLELDTPDADASLTANVSLKGDYPLNAALRAELWLPEILPALSGERIALDLSGSLADLTASLNTSGPVEVSLTAQADVLAPTLPFEARLESERLQWPLEQRDGSERPTASNDTTTAAESDASDRSAVEPQVQDVNEAEETSTAPYMLDDLALTINGSLEAYQVTLATRAQGPQVPATAIRLEGDGDLSSFRWSPLSLTIDESVVSSEGEVNWSEAIAVDAQVRLDALDPSLFVPQLEGNLSGDIVASVRQRGERWDIRLPELDIQGQLQEYPLTLQAAIDANSDLEIDIQELLFTQGNNRLTAAGQVSQEAMSLNANIALTQLQSLHPDLAGELTGTLEAQGSFSQPEIVTNLNGRSLRFAENRLASLSLSGSVEGLEDPDFRIGLDAEGVNAGGQSWASVALDLTGRLSDHALQLSVTGDAGNVLSRANLALSGRLNQQAQRYQARLTPLEVDSEAGDIRLEEPLDITYNLANGQANLTPFCLRRLQGGLVCSEESITASADQGRAVLSVREVPMEMLEPFLPEEWSFEGDTTADLVASWRQGGAQWQANLQLLSELAITAVNDYGQPVELPRINLDAQIDANQTQAEADVSLSLSEAGELTLDLAVNDPLGQGSLEGQLRANNITLAPYRPMVVGMEELEGGLNGTVTIGGSTSQPDLQGELALRRLRVSGPDIPITIVDGELAVAFDGEEGDIEGFVAAERGRLNISGNAYWPTGDAWRIGVDIDATQEPLLVVLPQFGRLEAAPDIRIRVTPERLQVRGDVDLPWARLEVGDLPASATSPSPDEIIITERDDREAERQARLAAEAGDDPSAADELASTGMALDVLITLNLGRDMQISAYGLESGLGGSLEIRQDSGALQLFGDVNLVNGRFQAFGQDLLIRRGQLIFSGPPGLPVLDFEAIRNPEVTEDDVIAGLRVTGNAEQPNVMIFSEPAMDETRSLSYLLRGRAPDASGGGVDSALTTALIGMSLGRTGGAVGSIGEAFGINDLTLDTTGAGDDSQVAVSGQLTDDLRISYGVGIFSPIAELTLRYTLWRNLYVQAVSGANQAVDLIYRFTRSGDPYIYPQQ</sequence>
<name>A0A857GKS3_9GAMM</name>
<comment type="subcellular location">
    <subcellularLocation>
        <location evidence="1">Membrane</location>
        <topology evidence="1">Single-pass membrane protein</topology>
    </subcellularLocation>
</comment>
<dbReference type="InterPro" id="IPR007452">
    <property type="entry name" value="TamB_C"/>
</dbReference>
<protein>
    <recommendedName>
        <fullName evidence="7">Translocation and assembly module TamB C-terminal domain-containing protein</fullName>
    </recommendedName>
</protein>
<evidence type="ECO:0000256" key="4">
    <source>
        <dbReference type="ARBA" id="ARBA00023136"/>
    </source>
</evidence>
<feature type="compositionally biased region" description="Polar residues" evidence="5">
    <location>
        <begin position="407"/>
        <end position="417"/>
    </location>
</feature>
<evidence type="ECO:0000256" key="2">
    <source>
        <dbReference type="ARBA" id="ARBA00022692"/>
    </source>
</evidence>
<reference evidence="8 9" key="1">
    <citation type="submission" date="2017-10" db="EMBL/GenBank/DDBJ databases">
        <title>Coral associated bacteria.</title>
        <authorList>
            <person name="Wang X."/>
        </authorList>
    </citation>
    <scope>NUCLEOTIDE SEQUENCE [LARGE SCALE GENOMIC DNA]</scope>
    <source>
        <strain evidence="8 9">SCSIO 43005</strain>
    </source>
</reference>
<accession>A0A857GKS3</accession>
<keyword evidence="3 6" id="KW-1133">Transmembrane helix</keyword>
<dbReference type="GO" id="GO:0097347">
    <property type="term" value="C:TAM protein secretion complex"/>
    <property type="evidence" value="ECO:0007669"/>
    <property type="project" value="TreeGrafter"/>
</dbReference>
<dbReference type="OrthoDB" id="5555605at2"/>
<dbReference type="KEGG" id="hmd:CTT34_09405"/>
<feature type="compositionally biased region" description="Basic and acidic residues" evidence="5">
    <location>
        <begin position="394"/>
        <end position="405"/>
    </location>
</feature>
<evidence type="ECO:0000256" key="5">
    <source>
        <dbReference type="SAM" id="MobiDB-lite"/>
    </source>
</evidence>
<evidence type="ECO:0000313" key="9">
    <source>
        <dbReference type="Proteomes" id="UP000463949"/>
    </source>
</evidence>
<evidence type="ECO:0000256" key="3">
    <source>
        <dbReference type="ARBA" id="ARBA00022989"/>
    </source>
</evidence>
<dbReference type="GO" id="GO:0005886">
    <property type="term" value="C:plasma membrane"/>
    <property type="evidence" value="ECO:0007669"/>
    <property type="project" value="InterPro"/>
</dbReference>
<evidence type="ECO:0000256" key="1">
    <source>
        <dbReference type="ARBA" id="ARBA00004167"/>
    </source>
</evidence>
<feature type="transmembrane region" description="Helical" evidence="6">
    <location>
        <begin position="21"/>
        <end position="51"/>
    </location>
</feature>
<keyword evidence="4 6" id="KW-0472">Membrane</keyword>
<evidence type="ECO:0000256" key="6">
    <source>
        <dbReference type="SAM" id="Phobius"/>
    </source>
</evidence>
<keyword evidence="2 6" id="KW-0812">Transmembrane</keyword>
<dbReference type="EMBL" id="CP024621">
    <property type="protein sequence ID" value="QHD49888.1"/>
    <property type="molecule type" value="Genomic_DNA"/>
</dbReference>
<dbReference type="PANTHER" id="PTHR36985">
    <property type="entry name" value="TRANSLOCATION AND ASSEMBLY MODULE SUBUNIT TAMB"/>
    <property type="match status" value="1"/>
</dbReference>
<organism evidence="8 9">
    <name type="scientific">Vreelandella aquamarina</name>
    <dbReference type="NCBI Taxonomy" id="77097"/>
    <lineage>
        <taxon>Bacteria</taxon>
        <taxon>Pseudomonadati</taxon>
        <taxon>Pseudomonadota</taxon>
        <taxon>Gammaproteobacteria</taxon>
        <taxon>Oceanospirillales</taxon>
        <taxon>Halomonadaceae</taxon>
        <taxon>Vreelandella</taxon>
    </lineage>
</organism>
<evidence type="ECO:0000259" key="7">
    <source>
        <dbReference type="Pfam" id="PF04357"/>
    </source>
</evidence>
<dbReference type="PANTHER" id="PTHR36985:SF1">
    <property type="entry name" value="TRANSLOCATION AND ASSEMBLY MODULE SUBUNIT TAMB"/>
    <property type="match status" value="1"/>
</dbReference>
<dbReference type="Pfam" id="PF04357">
    <property type="entry name" value="TamB"/>
    <property type="match status" value="1"/>
</dbReference>
<dbReference type="RefSeq" id="WP_159342203.1">
    <property type="nucleotide sequence ID" value="NZ_CP024621.1"/>
</dbReference>
<dbReference type="GO" id="GO:0009306">
    <property type="term" value="P:protein secretion"/>
    <property type="evidence" value="ECO:0007669"/>
    <property type="project" value="InterPro"/>
</dbReference>
<gene>
    <name evidence="8" type="ORF">CTT34_09405</name>
</gene>